<dbReference type="AlphaFoldDB" id="A0A6S7IVW2"/>
<sequence length="91" mass="10230">MVKQRRSKQNGGSFKGKKYQRSKKQKTKQKGGFLTDSVNYGFSDPYNQTGGIVQGEWSRRPMGLSPGATFRNYRQRGAGKKQQGGFLPLLL</sequence>
<feature type="non-terminal residue" evidence="2">
    <location>
        <position position="91"/>
    </location>
</feature>
<proteinExistence type="predicted"/>
<name>A0A6S7IVW2_PARCT</name>
<comment type="caution">
    <text evidence="2">The sequence shown here is derived from an EMBL/GenBank/DDBJ whole genome shotgun (WGS) entry which is preliminary data.</text>
</comment>
<dbReference type="Proteomes" id="UP001152795">
    <property type="component" value="Unassembled WGS sequence"/>
</dbReference>
<dbReference type="EMBL" id="CACRXK020011345">
    <property type="protein sequence ID" value="CAB4021270.1"/>
    <property type="molecule type" value="Genomic_DNA"/>
</dbReference>
<evidence type="ECO:0000313" key="3">
    <source>
        <dbReference type="Proteomes" id="UP001152795"/>
    </source>
</evidence>
<evidence type="ECO:0000256" key="1">
    <source>
        <dbReference type="SAM" id="MobiDB-lite"/>
    </source>
</evidence>
<feature type="region of interest" description="Disordered" evidence="1">
    <location>
        <begin position="1"/>
        <end position="34"/>
    </location>
</feature>
<organism evidence="2 3">
    <name type="scientific">Paramuricea clavata</name>
    <name type="common">Red gorgonian</name>
    <name type="synonym">Violescent sea-whip</name>
    <dbReference type="NCBI Taxonomy" id="317549"/>
    <lineage>
        <taxon>Eukaryota</taxon>
        <taxon>Metazoa</taxon>
        <taxon>Cnidaria</taxon>
        <taxon>Anthozoa</taxon>
        <taxon>Octocorallia</taxon>
        <taxon>Malacalcyonacea</taxon>
        <taxon>Plexauridae</taxon>
        <taxon>Paramuricea</taxon>
    </lineage>
</organism>
<protein>
    <submittedName>
        <fullName evidence="2">Uncharacterized protein</fullName>
    </submittedName>
</protein>
<feature type="compositionally biased region" description="Basic residues" evidence="1">
    <location>
        <begin position="15"/>
        <end position="29"/>
    </location>
</feature>
<accession>A0A6S7IVW2</accession>
<reference evidence="2" key="1">
    <citation type="submission" date="2020-04" db="EMBL/GenBank/DDBJ databases">
        <authorList>
            <person name="Alioto T."/>
            <person name="Alioto T."/>
            <person name="Gomez Garrido J."/>
        </authorList>
    </citation>
    <scope>NUCLEOTIDE SEQUENCE</scope>
    <source>
        <strain evidence="2">A484AB</strain>
    </source>
</reference>
<evidence type="ECO:0000313" key="2">
    <source>
        <dbReference type="EMBL" id="CAB4021270.1"/>
    </source>
</evidence>
<gene>
    <name evidence="2" type="ORF">PACLA_8A074567</name>
</gene>
<keyword evidence="3" id="KW-1185">Reference proteome</keyword>